<dbReference type="Pfam" id="PF08642">
    <property type="entry name" value="Rxt3"/>
    <property type="match status" value="1"/>
</dbReference>
<accession>A0A8J5LK86</accession>
<proteinExistence type="predicted"/>
<keyword evidence="2" id="KW-1185">Reference proteome</keyword>
<protein>
    <submittedName>
        <fullName evidence="1">Uncharacterized protein</fullName>
    </submittedName>
</protein>
<gene>
    <name evidence="1" type="ORF">ZIOFF_020072</name>
</gene>
<dbReference type="EMBL" id="JACMSC010000005">
    <property type="protein sequence ID" value="KAG6522916.1"/>
    <property type="molecule type" value="Genomic_DNA"/>
</dbReference>
<evidence type="ECO:0000313" key="1">
    <source>
        <dbReference type="EMBL" id="KAG6522916.1"/>
    </source>
</evidence>
<evidence type="ECO:0000313" key="2">
    <source>
        <dbReference type="Proteomes" id="UP000734854"/>
    </source>
</evidence>
<dbReference type="InterPro" id="IPR013951">
    <property type="entry name" value="Rxt3"/>
</dbReference>
<dbReference type="InterPro" id="IPR036609">
    <property type="entry name" value="LCCL_sf"/>
</dbReference>
<dbReference type="SUPFAM" id="SSF69848">
    <property type="entry name" value="LCCL domain"/>
    <property type="match status" value="1"/>
</dbReference>
<dbReference type="Gene3D" id="2.170.130.20">
    <property type="entry name" value="LCCL-like domain"/>
    <property type="match status" value="1"/>
</dbReference>
<dbReference type="AlphaFoldDB" id="A0A8J5LK86"/>
<comment type="caution">
    <text evidence="1">The sequence shown here is derived from an EMBL/GenBank/DDBJ whole genome shotgun (WGS) entry which is preliminary data.</text>
</comment>
<name>A0A8J5LK86_ZINOF</name>
<organism evidence="1 2">
    <name type="scientific">Zingiber officinale</name>
    <name type="common">Ginger</name>
    <name type="synonym">Amomum zingiber</name>
    <dbReference type="NCBI Taxonomy" id="94328"/>
    <lineage>
        <taxon>Eukaryota</taxon>
        <taxon>Viridiplantae</taxon>
        <taxon>Streptophyta</taxon>
        <taxon>Embryophyta</taxon>
        <taxon>Tracheophyta</taxon>
        <taxon>Spermatophyta</taxon>
        <taxon>Magnoliopsida</taxon>
        <taxon>Liliopsida</taxon>
        <taxon>Zingiberales</taxon>
        <taxon>Zingiberaceae</taxon>
        <taxon>Zingiber</taxon>
    </lineage>
</organism>
<sequence length="360" mass="40633">MCCPSTTGKSEASAIVYKAGECMQELMKSWKEFKASQDVQNDNILQDGPTLEIRIPAEYITSTNRQVKGAQLWGTDIYTNDSDLVAVLMHTGYISTSSRPPPGIQELRVTVRVLQSQECYTSTLRNNVRSRAWGAGIDCSFRVEHCCIVKKCGGTIDLEPRLTYTSAVEPTIAPISVERTMTTRAAASNALRHQRFVREVTIQYNLCNEPWLKYTINIVADKGLKKPLYTSARLKKGEVLYLETHFNRYELCFNGEKAIPSTSQATDLEHEKLQNHGLHASNGDRNSTDRETVIDVFKWSRCKTPLPEKLMRSAGIPLPGEHLEILYDSLDWEDIQWSQTGVWVAGKEYPLARVHFLSPN</sequence>
<reference evidence="1 2" key="1">
    <citation type="submission" date="2020-08" db="EMBL/GenBank/DDBJ databases">
        <title>Plant Genome Project.</title>
        <authorList>
            <person name="Zhang R.-G."/>
        </authorList>
    </citation>
    <scope>NUCLEOTIDE SEQUENCE [LARGE SCALE GENOMIC DNA]</scope>
    <source>
        <tissue evidence="1">Rhizome</tissue>
    </source>
</reference>
<dbReference type="Proteomes" id="UP000734854">
    <property type="component" value="Unassembled WGS sequence"/>
</dbReference>